<comment type="caution">
    <text evidence="2">The sequence shown here is derived from an EMBL/GenBank/DDBJ whole genome shotgun (WGS) entry which is preliminary data.</text>
</comment>
<dbReference type="PANTHER" id="PTHR40265:SF1">
    <property type="entry name" value="GLYOXALASE-LIKE DOMAIN-CONTAINING PROTEIN"/>
    <property type="match status" value="1"/>
</dbReference>
<dbReference type="Gene3D" id="3.10.180.10">
    <property type="entry name" value="2,3-Dihydroxybiphenyl 1,2-Dioxygenase, domain 1"/>
    <property type="match status" value="1"/>
</dbReference>
<gene>
    <name evidence="2" type="ORF">EV667_2454</name>
</gene>
<protein>
    <submittedName>
        <fullName evidence="2">Glyoxalase-like protein</fullName>
    </submittedName>
</protein>
<proteinExistence type="predicted"/>
<dbReference type="SUPFAM" id="SSF54593">
    <property type="entry name" value="Glyoxalase/Bleomycin resistance protein/Dihydroxybiphenyl dioxygenase"/>
    <property type="match status" value="1"/>
</dbReference>
<dbReference type="AlphaFoldDB" id="A0A4R1I4W4"/>
<dbReference type="InterPro" id="IPR025870">
    <property type="entry name" value="Glyoxalase-like_dom"/>
</dbReference>
<dbReference type="PANTHER" id="PTHR40265">
    <property type="entry name" value="BLL2707 PROTEIN"/>
    <property type="match status" value="1"/>
</dbReference>
<organism evidence="2 3">
    <name type="scientific">Ancylobacter aquaticus</name>
    <dbReference type="NCBI Taxonomy" id="100"/>
    <lineage>
        <taxon>Bacteria</taxon>
        <taxon>Pseudomonadati</taxon>
        <taxon>Pseudomonadota</taxon>
        <taxon>Alphaproteobacteria</taxon>
        <taxon>Hyphomicrobiales</taxon>
        <taxon>Xanthobacteraceae</taxon>
        <taxon>Ancylobacter</taxon>
    </lineage>
</organism>
<reference evidence="2 3" key="1">
    <citation type="submission" date="2019-03" db="EMBL/GenBank/DDBJ databases">
        <title>Genomic Encyclopedia of Type Strains, Phase IV (KMG-IV): sequencing the most valuable type-strain genomes for metagenomic binning, comparative biology and taxonomic classification.</title>
        <authorList>
            <person name="Goeker M."/>
        </authorList>
    </citation>
    <scope>NUCLEOTIDE SEQUENCE [LARGE SCALE GENOMIC DNA]</scope>
    <source>
        <strain evidence="2 3">DSM 101</strain>
    </source>
</reference>
<evidence type="ECO:0000313" key="2">
    <source>
        <dbReference type="EMBL" id="TCK28450.1"/>
    </source>
</evidence>
<accession>A0A4R1I4W4</accession>
<evidence type="ECO:0000313" key="3">
    <source>
        <dbReference type="Proteomes" id="UP000295030"/>
    </source>
</evidence>
<dbReference type="Proteomes" id="UP000295030">
    <property type="component" value="Unassembled WGS sequence"/>
</dbReference>
<evidence type="ECO:0000259" key="1">
    <source>
        <dbReference type="Pfam" id="PF13468"/>
    </source>
</evidence>
<keyword evidence="3" id="KW-1185">Reference proteome</keyword>
<name>A0A4R1I4W4_ANCAQ</name>
<feature type="domain" description="Glyoxalase-like" evidence="1">
    <location>
        <begin position="26"/>
        <end position="212"/>
    </location>
</feature>
<sequence>MAVWGNRAGAFSAPAERGEVLVERGLDHVVHVVRDLEAAGELYDMLGFTVGSRNRHPWGTDNRIVQMPGFFVELLEIAEPDRIPPHSETSFSFGAFNRDFLAEVGPGLSMLVLEGRDPAGDKVEFDAAGFGGLDLFDFEREGKRLDGVNVKVAFSLAFARDPASPHAGFFTCHQLYPENFWSPDLQRHMNGADGVVGVVFTAADPAAHTGFLSAFAGSEARRAVDGWQIVKTPRGDIDVMSDALFAQRFGVAAPAGPGLRLAAVRFAVGDMDRLRRRISSSRMSVEDIEGVVVVGPKSALGATLVFEAAP</sequence>
<dbReference type="EMBL" id="SMFY01000002">
    <property type="protein sequence ID" value="TCK28450.1"/>
    <property type="molecule type" value="Genomic_DNA"/>
</dbReference>
<dbReference type="Pfam" id="PF13468">
    <property type="entry name" value="Glyoxalase_3"/>
    <property type="match status" value="1"/>
</dbReference>
<dbReference type="InterPro" id="IPR029068">
    <property type="entry name" value="Glyas_Bleomycin-R_OHBP_Dase"/>
</dbReference>